<evidence type="ECO:0000313" key="1">
    <source>
        <dbReference type="Proteomes" id="UP001652626"/>
    </source>
</evidence>
<gene>
    <name evidence="2" type="primary">LOC113398978</name>
</gene>
<dbReference type="RefSeq" id="XP_026493736.1">
    <property type="nucleotide sequence ID" value="XM_026637951.2"/>
</dbReference>
<accession>A0A8B8IBV6</accession>
<dbReference type="OrthoDB" id="6783084at2759"/>
<name>A0A8B8IBV6_VANTA</name>
<sequence>MLSMDSKKPVLSRHLWKYNVNMQRITLFVFAAIVAMAMAAGQYYVPRSYYVIDAEGHASAPVPLRRLRRSLNPYPYPYGGGSSANANANANARADSNGSGATANANANANARATGGWQLPTWAYGSGNPNALRAGETQRQYGPILNGRSVSASSSVGLDSSGKGYYDQYTSVTN</sequence>
<reference evidence="1" key="1">
    <citation type="submission" date="2025-05" db="UniProtKB">
        <authorList>
            <consortium name="RefSeq"/>
        </authorList>
    </citation>
    <scope>NUCLEOTIDE SEQUENCE [LARGE SCALE GENOMIC DNA]</scope>
</reference>
<keyword evidence="1" id="KW-1185">Reference proteome</keyword>
<dbReference type="GeneID" id="113398978"/>
<proteinExistence type="predicted"/>
<dbReference type="Proteomes" id="UP001652626">
    <property type="component" value="Chromosome 2"/>
</dbReference>
<dbReference type="AlphaFoldDB" id="A0A8B8IBV6"/>
<reference evidence="2" key="2">
    <citation type="submission" date="2025-08" db="UniProtKB">
        <authorList>
            <consortium name="RefSeq"/>
        </authorList>
    </citation>
    <scope>IDENTIFICATION</scope>
    <source>
        <tissue evidence="2">Whole body</tissue>
    </source>
</reference>
<evidence type="ECO:0000313" key="2">
    <source>
        <dbReference type="RefSeq" id="XP_026493736.1"/>
    </source>
</evidence>
<dbReference type="OMA" id="VNMQRIT"/>
<organism evidence="1 2">
    <name type="scientific">Vanessa tameamea</name>
    <name type="common">Kamehameha butterfly</name>
    <dbReference type="NCBI Taxonomy" id="334116"/>
    <lineage>
        <taxon>Eukaryota</taxon>
        <taxon>Metazoa</taxon>
        <taxon>Ecdysozoa</taxon>
        <taxon>Arthropoda</taxon>
        <taxon>Hexapoda</taxon>
        <taxon>Insecta</taxon>
        <taxon>Pterygota</taxon>
        <taxon>Neoptera</taxon>
        <taxon>Endopterygota</taxon>
        <taxon>Lepidoptera</taxon>
        <taxon>Glossata</taxon>
        <taxon>Ditrysia</taxon>
        <taxon>Papilionoidea</taxon>
        <taxon>Nymphalidae</taxon>
        <taxon>Nymphalinae</taxon>
        <taxon>Vanessa</taxon>
    </lineage>
</organism>
<protein>
    <submittedName>
        <fullName evidence="2">Uncharacterized protein LOC113398978 isoform X1</fullName>
    </submittedName>
</protein>